<name>A0A8X7V3E6_BRACI</name>
<protein>
    <submittedName>
        <fullName evidence="1">Uncharacterized protein</fullName>
    </submittedName>
</protein>
<gene>
    <name evidence="1" type="ORF">Bca52824_030646</name>
</gene>
<dbReference type="Proteomes" id="UP000886595">
    <property type="component" value="Unassembled WGS sequence"/>
</dbReference>
<proteinExistence type="predicted"/>
<dbReference type="PANTHER" id="PTHR10741">
    <property type="entry name" value="TRANSLIN AND TRANSLIN ASSOCIATED PROTEIN X"/>
    <property type="match status" value="1"/>
</dbReference>
<dbReference type="EMBL" id="JAAMPC010000007">
    <property type="protein sequence ID" value="KAG2301995.1"/>
    <property type="molecule type" value="Genomic_DNA"/>
</dbReference>
<accession>A0A8X7V3E6</accession>
<sequence length="56" mass="6338">MDDGYDMKSKMEVMLQSVIKIENATYLSNYTCFSVHVRGSEYIPLLGDDAPTSFLL</sequence>
<evidence type="ECO:0000313" key="1">
    <source>
        <dbReference type="EMBL" id="KAG2301995.1"/>
    </source>
</evidence>
<reference evidence="1 2" key="1">
    <citation type="submission" date="2020-02" db="EMBL/GenBank/DDBJ databases">
        <authorList>
            <person name="Ma Q."/>
            <person name="Huang Y."/>
            <person name="Song X."/>
            <person name="Pei D."/>
        </authorList>
    </citation>
    <scope>NUCLEOTIDE SEQUENCE [LARGE SCALE GENOMIC DNA]</scope>
    <source>
        <strain evidence="1">Sxm20200214</strain>
        <tissue evidence="1">Leaf</tissue>
    </source>
</reference>
<dbReference type="InterPro" id="IPR016069">
    <property type="entry name" value="Translin_C"/>
</dbReference>
<dbReference type="InterPro" id="IPR002848">
    <property type="entry name" value="Translin_fam"/>
</dbReference>
<organism evidence="1 2">
    <name type="scientific">Brassica carinata</name>
    <name type="common">Ethiopian mustard</name>
    <name type="synonym">Abyssinian cabbage</name>
    <dbReference type="NCBI Taxonomy" id="52824"/>
    <lineage>
        <taxon>Eukaryota</taxon>
        <taxon>Viridiplantae</taxon>
        <taxon>Streptophyta</taxon>
        <taxon>Embryophyta</taxon>
        <taxon>Tracheophyta</taxon>
        <taxon>Spermatophyta</taxon>
        <taxon>Magnoliopsida</taxon>
        <taxon>eudicotyledons</taxon>
        <taxon>Gunneridae</taxon>
        <taxon>Pentapetalae</taxon>
        <taxon>rosids</taxon>
        <taxon>malvids</taxon>
        <taxon>Brassicales</taxon>
        <taxon>Brassicaceae</taxon>
        <taxon>Brassiceae</taxon>
        <taxon>Brassica</taxon>
    </lineage>
</organism>
<dbReference type="GO" id="GO:0043565">
    <property type="term" value="F:sequence-specific DNA binding"/>
    <property type="evidence" value="ECO:0007669"/>
    <property type="project" value="InterPro"/>
</dbReference>
<dbReference type="OrthoDB" id="31005at2759"/>
<comment type="caution">
    <text evidence="1">The sequence shown here is derived from an EMBL/GenBank/DDBJ whole genome shotgun (WGS) entry which is preliminary data.</text>
</comment>
<keyword evidence="2" id="KW-1185">Reference proteome</keyword>
<evidence type="ECO:0000313" key="2">
    <source>
        <dbReference type="Proteomes" id="UP000886595"/>
    </source>
</evidence>
<dbReference type="Gene3D" id="1.20.58.200">
    <property type="entry name" value="Translin, domain 2"/>
    <property type="match status" value="1"/>
</dbReference>
<dbReference type="AlphaFoldDB" id="A0A8X7V3E6"/>